<keyword evidence="3" id="KW-0472">Membrane</keyword>
<dbReference type="AlphaFoldDB" id="A0A2T5J0W3"/>
<dbReference type="InterPro" id="IPR011330">
    <property type="entry name" value="Glyco_hydro/deAcase_b/a-brl"/>
</dbReference>
<dbReference type="SUPFAM" id="SSF88713">
    <property type="entry name" value="Glycoside hydrolase/deacetylase"/>
    <property type="match status" value="1"/>
</dbReference>
<name>A0A2T5J0W3_9GAMM</name>
<dbReference type="InterPro" id="IPR002509">
    <property type="entry name" value="NODB_dom"/>
</dbReference>
<accession>A0A2T5J0W3</accession>
<evidence type="ECO:0000259" key="4">
    <source>
        <dbReference type="PROSITE" id="PS51677"/>
    </source>
</evidence>
<feature type="domain" description="NodB homology" evidence="4">
    <location>
        <begin position="90"/>
        <end position="253"/>
    </location>
</feature>
<dbReference type="PROSITE" id="PS51677">
    <property type="entry name" value="NODB"/>
    <property type="match status" value="1"/>
</dbReference>
<dbReference type="GO" id="GO:0005576">
    <property type="term" value="C:extracellular region"/>
    <property type="evidence" value="ECO:0007669"/>
    <property type="project" value="UniProtKB-SubCell"/>
</dbReference>
<evidence type="ECO:0000256" key="1">
    <source>
        <dbReference type="ARBA" id="ARBA00004613"/>
    </source>
</evidence>
<keyword evidence="3" id="KW-0812">Transmembrane</keyword>
<dbReference type="CDD" id="cd10918">
    <property type="entry name" value="CE4_NodB_like_5s_6s"/>
    <property type="match status" value="1"/>
</dbReference>
<reference evidence="5 6" key="1">
    <citation type="submission" date="2018-04" db="EMBL/GenBank/DDBJ databases">
        <title>Genomic Encyclopedia of Archaeal and Bacterial Type Strains, Phase II (KMG-II): from individual species to whole genera.</title>
        <authorList>
            <person name="Goeker M."/>
        </authorList>
    </citation>
    <scope>NUCLEOTIDE SEQUENCE [LARGE SCALE GENOMIC DNA]</scope>
    <source>
        <strain evidence="5 6">DSM 5822</strain>
    </source>
</reference>
<dbReference type="Pfam" id="PF01522">
    <property type="entry name" value="Polysacc_deac_1"/>
    <property type="match status" value="1"/>
</dbReference>
<sequence length="253" mass="29139">MTIMFWVLFAMALIGLLYLMGQYTFWLPPKSWRLPRILMLHQVTAQQPASGMNMPPAKFEALLQLLQAKQCRTATMSEWLACVEKGETHKLVALTFDDGFLDNYTEAFPLLQKYQMKATIFLAPQFATIDKMTEQHIRQMHQSGLVEFGAHTLTHPNLNNIDDTQAKMEISQSKQWVEQLLGRCDNFAYPFGRFSEKHMQMVQEAGFKSAVSTKKRIAAFSTDLQYRLPRISISGLMNPIQLRIALRVGRYRL</sequence>
<protein>
    <submittedName>
        <fullName evidence="5">Polysaccharide deacetylase</fullName>
    </submittedName>
</protein>
<dbReference type="PANTHER" id="PTHR34216">
    <property type="match status" value="1"/>
</dbReference>
<comment type="caution">
    <text evidence="5">The sequence shown here is derived from an EMBL/GenBank/DDBJ whole genome shotgun (WGS) entry which is preliminary data.</text>
</comment>
<dbReference type="Proteomes" id="UP000244223">
    <property type="component" value="Unassembled WGS sequence"/>
</dbReference>
<comment type="subcellular location">
    <subcellularLocation>
        <location evidence="1">Secreted</location>
    </subcellularLocation>
</comment>
<feature type="transmembrane region" description="Helical" evidence="3">
    <location>
        <begin position="6"/>
        <end position="26"/>
    </location>
</feature>
<dbReference type="GO" id="GO:0016810">
    <property type="term" value="F:hydrolase activity, acting on carbon-nitrogen (but not peptide) bonds"/>
    <property type="evidence" value="ECO:0007669"/>
    <property type="project" value="InterPro"/>
</dbReference>
<keyword evidence="2" id="KW-0732">Signal</keyword>
<keyword evidence="3" id="KW-1133">Transmembrane helix</keyword>
<dbReference type="Gene3D" id="3.20.20.370">
    <property type="entry name" value="Glycoside hydrolase/deacetylase"/>
    <property type="match status" value="1"/>
</dbReference>
<evidence type="ECO:0000313" key="6">
    <source>
        <dbReference type="Proteomes" id="UP000244223"/>
    </source>
</evidence>
<gene>
    <name evidence="5" type="ORF">C8N29_10465</name>
</gene>
<evidence type="ECO:0000256" key="3">
    <source>
        <dbReference type="SAM" id="Phobius"/>
    </source>
</evidence>
<dbReference type="GO" id="GO:0005975">
    <property type="term" value="P:carbohydrate metabolic process"/>
    <property type="evidence" value="ECO:0007669"/>
    <property type="project" value="InterPro"/>
</dbReference>
<proteinExistence type="predicted"/>
<dbReference type="InterPro" id="IPR051398">
    <property type="entry name" value="Polysacch_Deacetylase"/>
</dbReference>
<organism evidence="5 6">
    <name type="scientific">Agitococcus lubricus</name>
    <dbReference type="NCBI Taxonomy" id="1077255"/>
    <lineage>
        <taxon>Bacteria</taxon>
        <taxon>Pseudomonadati</taxon>
        <taxon>Pseudomonadota</taxon>
        <taxon>Gammaproteobacteria</taxon>
        <taxon>Moraxellales</taxon>
        <taxon>Moraxellaceae</taxon>
        <taxon>Agitococcus</taxon>
    </lineage>
</organism>
<keyword evidence="6" id="KW-1185">Reference proteome</keyword>
<dbReference type="PANTHER" id="PTHR34216:SF3">
    <property type="entry name" value="POLY-BETA-1,6-N-ACETYL-D-GLUCOSAMINE N-DEACETYLASE"/>
    <property type="match status" value="1"/>
</dbReference>
<evidence type="ECO:0000313" key="5">
    <source>
        <dbReference type="EMBL" id="PTQ90027.1"/>
    </source>
</evidence>
<dbReference type="EMBL" id="QAON01000004">
    <property type="protein sequence ID" value="PTQ90027.1"/>
    <property type="molecule type" value="Genomic_DNA"/>
</dbReference>
<evidence type="ECO:0000256" key="2">
    <source>
        <dbReference type="ARBA" id="ARBA00022729"/>
    </source>
</evidence>